<dbReference type="InterPro" id="IPR014036">
    <property type="entry name" value="DeoR-like_C"/>
</dbReference>
<keyword evidence="2" id="KW-0804">Transcription</keyword>
<feature type="domain" description="HTH deoR-type" evidence="3">
    <location>
        <begin position="3"/>
        <end position="58"/>
    </location>
</feature>
<dbReference type="SMART" id="SM01134">
    <property type="entry name" value="DeoRC"/>
    <property type="match status" value="1"/>
</dbReference>
<dbReference type="EMBL" id="WEKT01000022">
    <property type="protein sequence ID" value="MZI94046.1"/>
    <property type="molecule type" value="Genomic_DNA"/>
</dbReference>
<evidence type="ECO:0000259" key="3">
    <source>
        <dbReference type="PROSITE" id="PS51000"/>
    </source>
</evidence>
<dbReference type="AlphaFoldDB" id="A0A7X4LLK8"/>
<name>A0A7X4LLK8_9VIBR</name>
<evidence type="ECO:0000313" key="5">
    <source>
        <dbReference type="Proteomes" id="UP000462621"/>
    </source>
</evidence>
<dbReference type="RefSeq" id="WP_161156077.1">
    <property type="nucleotide sequence ID" value="NZ_WEKT01000022.1"/>
</dbReference>
<sequence>MTQEERLIELESYLREHGKVTLEFICERFDISYDSARRDLVKLGTIPGILRIRGGAILNESQIHRSFSQRNEPNPTKQKLAVLAASLIKPSDTVFLDAGTTNMLLAQQLETESTIITNSLESVNALMGKKQIRKCVLGGEFDEFSHTILGNTTVEQIGKYRANLAFIGVSALSDAGITADNENDATLKRAMAEQSAKVILVATSNKFNTQLPYQSCRWQDIDCLITADTPPKNILEKLEQYDVELILLNENK</sequence>
<dbReference type="PANTHER" id="PTHR30363">
    <property type="entry name" value="HTH-TYPE TRANSCRIPTIONAL REGULATOR SRLR-RELATED"/>
    <property type="match status" value="1"/>
</dbReference>
<dbReference type="Gene3D" id="3.40.50.1360">
    <property type="match status" value="1"/>
</dbReference>
<reference evidence="4 5" key="1">
    <citation type="submission" date="2019-10" db="EMBL/GenBank/DDBJ databases">
        <title>Vibrio sp. nov. isolated from a shrimp pond.</title>
        <authorList>
            <person name="Gomez-Gil B."/>
            <person name="Enciso-Ibarra J."/>
            <person name="Enciso-Ibarra K."/>
            <person name="Bolan-Mejia C."/>
        </authorList>
    </citation>
    <scope>NUCLEOTIDE SEQUENCE [LARGE SCALE GENOMIC DNA]</scope>
    <source>
        <strain evidence="4 5">CAIM 722</strain>
    </source>
</reference>
<dbReference type="SMART" id="SM00420">
    <property type="entry name" value="HTH_DEOR"/>
    <property type="match status" value="1"/>
</dbReference>
<dbReference type="SUPFAM" id="SSF46785">
    <property type="entry name" value="Winged helix' DNA-binding domain"/>
    <property type="match status" value="1"/>
</dbReference>
<evidence type="ECO:0000256" key="1">
    <source>
        <dbReference type="ARBA" id="ARBA00023015"/>
    </source>
</evidence>
<dbReference type="GO" id="GO:0003700">
    <property type="term" value="F:DNA-binding transcription factor activity"/>
    <property type="evidence" value="ECO:0007669"/>
    <property type="project" value="InterPro"/>
</dbReference>
<keyword evidence="1" id="KW-0805">Transcription regulation</keyword>
<dbReference type="PROSITE" id="PS51000">
    <property type="entry name" value="HTH_DEOR_2"/>
    <property type="match status" value="1"/>
</dbReference>
<evidence type="ECO:0000256" key="2">
    <source>
        <dbReference type="ARBA" id="ARBA00023163"/>
    </source>
</evidence>
<dbReference type="Pfam" id="PF08220">
    <property type="entry name" value="HTH_DeoR"/>
    <property type="match status" value="1"/>
</dbReference>
<dbReference type="InterPro" id="IPR036390">
    <property type="entry name" value="WH_DNA-bd_sf"/>
</dbReference>
<gene>
    <name evidence="4" type="ORF">F9817_12665</name>
</gene>
<evidence type="ECO:0000313" key="4">
    <source>
        <dbReference type="EMBL" id="MZI94046.1"/>
    </source>
</evidence>
<dbReference type="Proteomes" id="UP000462621">
    <property type="component" value="Unassembled WGS sequence"/>
</dbReference>
<protein>
    <submittedName>
        <fullName evidence="4">DeoR family transcriptional regulator</fullName>
    </submittedName>
</protein>
<dbReference type="InterPro" id="IPR050313">
    <property type="entry name" value="Carb_Metab_HTH_regulators"/>
</dbReference>
<dbReference type="InterPro" id="IPR037171">
    <property type="entry name" value="NagB/RpiA_transferase-like"/>
</dbReference>
<comment type="caution">
    <text evidence="4">The sequence shown here is derived from an EMBL/GenBank/DDBJ whole genome shotgun (WGS) entry which is preliminary data.</text>
</comment>
<dbReference type="Pfam" id="PF00455">
    <property type="entry name" value="DeoRC"/>
    <property type="match status" value="1"/>
</dbReference>
<accession>A0A7X4LLK8</accession>
<organism evidence="4 5">
    <name type="scientific">Vibrio eleionomae</name>
    <dbReference type="NCBI Taxonomy" id="2653505"/>
    <lineage>
        <taxon>Bacteria</taxon>
        <taxon>Pseudomonadati</taxon>
        <taxon>Pseudomonadota</taxon>
        <taxon>Gammaproteobacteria</taxon>
        <taxon>Vibrionales</taxon>
        <taxon>Vibrionaceae</taxon>
        <taxon>Vibrio</taxon>
    </lineage>
</organism>
<dbReference type="SUPFAM" id="SSF100950">
    <property type="entry name" value="NagB/RpiA/CoA transferase-like"/>
    <property type="match status" value="1"/>
</dbReference>
<dbReference type="PANTHER" id="PTHR30363:SF51">
    <property type="entry name" value="HTH-TYPE TRANSCRIPTIONAL REPRESSOR GLCR"/>
    <property type="match status" value="1"/>
</dbReference>
<dbReference type="InterPro" id="IPR001034">
    <property type="entry name" value="DeoR_HTH"/>
</dbReference>
<keyword evidence="5" id="KW-1185">Reference proteome</keyword>
<proteinExistence type="predicted"/>